<dbReference type="PANTHER" id="PTHR46455">
    <property type="entry name" value="SET AND MYND DOMAIN CONTAINING, ARTHROPOD-SPECIFIC, MEMBER 4, ISOFORM A"/>
    <property type="match status" value="1"/>
</dbReference>
<dbReference type="InterPro" id="IPR011990">
    <property type="entry name" value="TPR-like_helical_dom_sf"/>
</dbReference>
<dbReference type="Proteomes" id="UP000053825">
    <property type="component" value="Unassembled WGS sequence"/>
</dbReference>
<protein>
    <submittedName>
        <fullName evidence="7">Protein msta, isoform B</fullName>
    </submittedName>
</protein>
<dbReference type="Gene3D" id="2.170.270.10">
    <property type="entry name" value="SET domain"/>
    <property type="match status" value="1"/>
</dbReference>
<evidence type="ECO:0000313" key="8">
    <source>
        <dbReference type="Proteomes" id="UP000053825"/>
    </source>
</evidence>
<keyword evidence="1" id="KW-0479">Metal-binding</keyword>
<dbReference type="InterPro" id="IPR046341">
    <property type="entry name" value="SET_dom_sf"/>
</dbReference>
<keyword evidence="2 4" id="KW-0863">Zinc-finger</keyword>
<evidence type="ECO:0000256" key="2">
    <source>
        <dbReference type="ARBA" id="ARBA00022771"/>
    </source>
</evidence>
<dbReference type="Pfam" id="PF00856">
    <property type="entry name" value="SET"/>
    <property type="match status" value="1"/>
</dbReference>
<dbReference type="Gene3D" id="1.25.40.10">
    <property type="entry name" value="Tetratricopeptide repeat domain"/>
    <property type="match status" value="1"/>
</dbReference>
<dbReference type="SUPFAM" id="SSF144232">
    <property type="entry name" value="HIT/MYND zinc finger-like"/>
    <property type="match status" value="1"/>
</dbReference>
<dbReference type="InterPro" id="IPR002893">
    <property type="entry name" value="Znf_MYND"/>
</dbReference>
<dbReference type="InterPro" id="IPR053010">
    <property type="entry name" value="SET_SmydA-8"/>
</dbReference>
<dbReference type="GO" id="GO:0008276">
    <property type="term" value="F:protein methyltransferase activity"/>
    <property type="evidence" value="ECO:0007669"/>
    <property type="project" value="UniProtKB-ARBA"/>
</dbReference>
<evidence type="ECO:0000256" key="1">
    <source>
        <dbReference type="ARBA" id="ARBA00022723"/>
    </source>
</evidence>
<dbReference type="OrthoDB" id="3174329at2759"/>
<evidence type="ECO:0000259" key="5">
    <source>
        <dbReference type="PROSITE" id="PS50280"/>
    </source>
</evidence>
<name>A0A0L7QW60_9HYME</name>
<feature type="domain" description="MYND-type" evidence="6">
    <location>
        <begin position="5"/>
        <end position="41"/>
    </location>
</feature>
<keyword evidence="3" id="KW-0862">Zinc</keyword>
<dbReference type="Gene3D" id="6.10.140.2220">
    <property type="match status" value="1"/>
</dbReference>
<feature type="domain" description="SET" evidence="5">
    <location>
        <begin position="32"/>
        <end position="229"/>
    </location>
</feature>
<accession>A0A0L7QW60</accession>
<dbReference type="SUPFAM" id="SSF82199">
    <property type="entry name" value="SET domain"/>
    <property type="match status" value="1"/>
</dbReference>
<evidence type="ECO:0000256" key="3">
    <source>
        <dbReference type="ARBA" id="ARBA00022833"/>
    </source>
</evidence>
<dbReference type="PROSITE" id="PS01360">
    <property type="entry name" value="ZF_MYND_1"/>
    <property type="match status" value="1"/>
</dbReference>
<dbReference type="GO" id="GO:0008170">
    <property type="term" value="F:N-methyltransferase activity"/>
    <property type="evidence" value="ECO:0007669"/>
    <property type="project" value="UniProtKB-ARBA"/>
</dbReference>
<dbReference type="STRING" id="597456.A0A0L7QW60"/>
<proteinExistence type="predicted"/>
<dbReference type="GO" id="GO:0008270">
    <property type="term" value="F:zinc ion binding"/>
    <property type="evidence" value="ECO:0007669"/>
    <property type="project" value="UniProtKB-KW"/>
</dbReference>
<dbReference type="PROSITE" id="PS50865">
    <property type="entry name" value="ZF_MYND_2"/>
    <property type="match status" value="1"/>
</dbReference>
<evidence type="ECO:0000259" key="6">
    <source>
        <dbReference type="PROSITE" id="PS50865"/>
    </source>
</evidence>
<organism evidence="7 8">
    <name type="scientific">Habropoda laboriosa</name>
    <dbReference type="NCBI Taxonomy" id="597456"/>
    <lineage>
        <taxon>Eukaryota</taxon>
        <taxon>Metazoa</taxon>
        <taxon>Ecdysozoa</taxon>
        <taxon>Arthropoda</taxon>
        <taxon>Hexapoda</taxon>
        <taxon>Insecta</taxon>
        <taxon>Pterygota</taxon>
        <taxon>Neoptera</taxon>
        <taxon>Endopterygota</taxon>
        <taxon>Hymenoptera</taxon>
        <taxon>Apocrita</taxon>
        <taxon>Aculeata</taxon>
        <taxon>Apoidea</taxon>
        <taxon>Anthophila</taxon>
        <taxon>Apidae</taxon>
        <taxon>Habropoda</taxon>
    </lineage>
</organism>
<evidence type="ECO:0000313" key="7">
    <source>
        <dbReference type="EMBL" id="KOC62816.1"/>
    </source>
</evidence>
<gene>
    <name evidence="7" type="ORF">WH47_02519</name>
</gene>
<dbReference type="CDD" id="cd20071">
    <property type="entry name" value="SET_SMYD"/>
    <property type="match status" value="1"/>
</dbReference>
<reference evidence="7 8" key="1">
    <citation type="submission" date="2015-07" db="EMBL/GenBank/DDBJ databases">
        <title>The genome of Habropoda laboriosa.</title>
        <authorList>
            <person name="Pan H."/>
            <person name="Kapheim K."/>
        </authorList>
    </citation>
    <scope>NUCLEOTIDE SEQUENCE [LARGE SCALE GENOMIC DNA]</scope>
    <source>
        <strain evidence="7">0110345459</strain>
    </source>
</reference>
<dbReference type="EMBL" id="KQ414716">
    <property type="protein sequence ID" value="KOC62816.1"/>
    <property type="molecule type" value="Genomic_DNA"/>
</dbReference>
<dbReference type="Pfam" id="PF01753">
    <property type="entry name" value="zf-MYND"/>
    <property type="match status" value="1"/>
</dbReference>
<dbReference type="AlphaFoldDB" id="A0A0L7QW60"/>
<dbReference type="GO" id="GO:0008757">
    <property type="term" value="F:S-adenosylmethionine-dependent methyltransferase activity"/>
    <property type="evidence" value="ECO:0007669"/>
    <property type="project" value="UniProtKB-ARBA"/>
</dbReference>
<sequence length="433" mass="48936">MEGVCPICGQRATLRCGSCRQQFYCSKEHQKQDWHRHRSACQAWKICENSELGRHLLASRDLNPGDVVVSEMPLVWGPAMHTDQRVCVGCGKQCTNSRMLCLNCLWPACDSDCPGLTDKSIHGSECSLLIKAKIVSRCDVLLVIRMFLLWRNKSKQWKSLEKLQSHEDSRETAPPYGGAAIYEIACLLEHSCLPNTRHSFTIDDKGRPRITVTAVCFIPKGDHLSTMYTHALWTTRARRSHLLETKYFSCHCKRCTDPTELGTHLGTLKCPNDQGFILPKDPLDFESEWRCNSCPGVLTTPEVVQFIGKLEEDVDEVMRQSNMNKLADLLSRLTTLLHTDHQQCITVSHSLIQLLPGKDPRKPELCKRILQTTKTLDPYGVRLVLYTAVALRELSTCPGEDRRALLSEALSLMQYEPEDSPGGKLKVLMESEL</sequence>
<evidence type="ECO:0000256" key="4">
    <source>
        <dbReference type="PROSITE-ProRule" id="PRU00134"/>
    </source>
</evidence>
<dbReference type="InterPro" id="IPR001214">
    <property type="entry name" value="SET_dom"/>
</dbReference>
<keyword evidence="8" id="KW-1185">Reference proteome</keyword>
<dbReference type="PROSITE" id="PS50280">
    <property type="entry name" value="SET"/>
    <property type="match status" value="1"/>
</dbReference>
<dbReference type="PANTHER" id="PTHR46455:SF2">
    <property type="entry name" value="AT24727P"/>
    <property type="match status" value="1"/>
</dbReference>